<reference evidence="4 5" key="1">
    <citation type="submission" date="2020-08" db="EMBL/GenBank/DDBJ databases">
        <title>Aquariorum lacteus gen. nov., sp. nov., a new member of the family Comamonadaceae, isolated from freshwater aquarium.</title>
        <authorList>
            <person name="Chun S.-J."/>
        </authorList>
    </citation>
    <scope>NUCLEOTIDE SEQUENCE [LARGE SCALE GENOMIC DNA]</scope>
    <source>
        <strain evidence="4 5">SJAQ100</strain>
    </source>
</reference>
<evidence type="ECO:0000256" key="3">
    <source>
        <dbReference type="SAM" id="MobiDB-lite"/>
    </source>
</evidence>
<dbReference type="PANTHER" id="PTHR30203:SF25">
    <property type="entry name" value="OUTER MEMBRANE PROTEIN-RELATED"/>
    <property type="match status" value="1"/>
</dbReference>
<dbReference type="RefSeq" id="WP_182660668.1">
    <property type="nucleotide sequence ID" value="NZ_JACIVI010000001.1"/>
</dbReference>
<feature type="chain" id="PRO_5033092909" evidence="2">
    <location>
        <begin position="29"/>
        <end position="475"/>
    </location>
</feature>
<dbReference type="InterPro" id="IPR010131">
    <property type="entry name" value="MdtP/NodT-like"/>
</dbReference>
<feature type="compositionally biased region" description="Polar residues" evidence="3">
    <location>
        <begin position="97"/>
        <end position="114"/>
    </location>
</feature>
<dbReference type="GO" id="GO:0005886">
    <property type="term" value="C:plasma membrane"/>
    <property type="evidence" value="ECO:0007669"/>
    <property type="project" value="UniProtKB-SubCell"/>
</dbReference>
<organism evidence="4 5">
    <name type="scientific">Aquariibacter albus</name>
    <dbReference type="NCBI Taxonomy" id="2759899"/>
    <lineage>
        <taxon>Bacteria</taxon>
        <taxon>Pseudomonadati</taxon>
        <taxon>Pseudomonadota</taxon>
        <taxon>Betaproteobacteria</taxon>
        <taxon>Burkholderiales</taxon>
        <taxon>Sphaerotilaceae</taxon>
        <taxon>Aquariibacter</taxon>
    </lineage>
</organism>
<dbReference type="NCBIfam" id="TIGR01845">
    <property type="entry name" value="outer_NodT"/>
    <property type="match status" value="1"/>
</dbReference>
<dbReference type="Gene3D" id="2.20.200.10">
    <property type="entry name" value="Outer membrane efflux proteins (OEP)"/>
    <property type="match status" value="1"/>
</dbReference>
<feature type="region of interest" description="Disordered" evidence="3">
    <location>
        <begin position="97"/>
        <end position="117"/>
    </location>
</feature>
<evidence type="ECO:0000256" key="1">
    <source>
        <dbReference type="ARBA" id="ARBA00007613"/>
    </source>
</evidence>
<dbReference type="SUPFAM" id="SSF56954">
    <property type="entry name" value="Outer membrane efflux proteins (OEP)"/>
    <property type="match status" value="1"/>
</dbReference>
<keyword evidence="5" id="KW-1185">Reference proteome</keyword>
<dbReference type="AlphaFoldDB" id="A0A839HH54"/>
<name>A0A839HH54_9BURK</name>
<feature type="region of interest" description="Disordered" evidence="3">
    <location>
        <begin position="260"/>
        <end position="292"/>
    </location>
</feature>
<sequence>MKLPHPFRARGPRALLALGLILAGCAGPAPTPGGLAVPEGAFRHAEGEPFRAEGPWWRDWGDPALTALVERALGDNLDVRAALARVRQAQAGWAAQASRQGPTVDAQGTVSDQRSGLPEAVKRGQPDVRALRLGLDSSWELDLFGGVRAAVQAAELDAQAAALGVDGARLLVAGETARHYLLWRGAREQLALLDALHERLREAEGLQARRLAAGEGSALALRRAEDERLALDTQRPPLRTLIAASEARLAVLSGRSPSEALPELAGAGRQQLERPRPGPGLPSELLRRRPDVQAAERQWRAAGARRAEAEAQRWPRLFLSALFGGQDLTLNGAALAPVRFSSAALAFRLPVFDGGRTRAGIERAGAREAEAEHALQAAVLRALEEVETALVARGQDGQQRDLAEATLASRQAQRGHAQALWQAGQTGRLPLLEAERGVLAAELALSAARHREAQTTVQLMLALGGGWSLPPQATR</sequence>
<proteinExistence type="inferred from homology"/>
<protein>
    <submittedName>
        <fullName evidence="4">Efflux transporter outer membrane subunit</fullName>
    </submittedName>
</protein>
<dbReference type="Proteomes" id="UP000586093">
    <property type="component" value="Unassembled WGS sequence"/>
</dbReference>
<dbReference type="InterPro" id="IPR003423">
    <property type="entry name" value="OMP_efflux"/>
</dbReference>
<evidence type="ECO:0000256" key="2">
    <source>
        <dbReference type="RuleBase" id="RU362097"/>
    </source>
</evidence>
<comment type="caution">
    <text evidence="4">The sequence shown here is derived from an EMBL/GenBank/DDBJ whole genome shotgun (WGS) entry which is preliminary data.</text>
</comment>
<keyword evidence="2" id="KW-0472">Membrane</keyword>
<dbReference type="EMBL" id="JACIVI010000001">
    <property type="protein sequence ID" value="MBB1160586.1"/>
    <property type="molecule type" value="Genomic_DNA"/>
</dbReference>
<dbReference type="Gene3D" id="1.20.1600.10">
    <property type="entry name" value="Outer membrane efflux proteins (OEP)"/>
    <property type="match status" value="1"/>
</dbReference>
<evidence type="ECO:0000313" key="5">
    <source>
        <dbReference type="Proteomes" id="UP000586093"/>
    </source>
</evidence>
<keyword evidence="2" id="KW-0812">Transmembrane</keyword>
<gene>
    <name evidence="4" type="ORF">H4F90_01150</name>
</gene>
<keyword evidence="2" id="KW-0564">Palmitate</keyword>
<keyword evidence="2" id="KW-0732">Signal</keyword>
<dbReference type="Pfam" id="PF02321">
    <property type="entry name" value="OEP"/>
    <property type="match status" value="2"/>
</dbReference>
<accession>A0A839HH54</accession>
<comment type="similarity">
    <text evidence="1 2">Belongs to the outer membrane factor (OMF) (TC 1.B.17) family.</text>
</comment>
<comment type="subcellular location">
    <subcellularLocation>
        <location evidence="2">Cell membrane</location>
        <topology evidence="2">Lipid-anchor</topology>
    </subcellularLocation>
</comment>
<feature type="signal peptide" evidence="2">
    <location>
        <begin position="1"/>
        <end position="28"/>
    </location>
</feature>
<dbReference type="GO" id="GO:0015562">
    <property type="term" value="F:efflux transmembrane transporter activity"/>
    <property type="evidence" value="ECO:0007669"/>
    <property type="project" value="InterPro"/>
</dbReference>
<evidence type="ECO:0000313" key="4">
    <source>
        <dbReference type="EMBL" id="MBB1160586.1"/>
    </source>
</evidence>
<keyword evidence="2" id="KW-1134">Transmembrane beta strand</keyword>
<dbReference type="PANTHER" id="PTHR30203">
    <property type="entry name" value="OUTER MEMBRANE CATION EFFLUX PROTEIN"/>
    <property type="match status" value="1"/>
</dbReference>
<dbReference type="PROSITE" id="PS51257">
    <property type="entry name" value="PROKAR_LIPOPROTEIN"/>
    <property type="match status" value="1"/>
</dbReference>
<keyword evidence="2" id="KW-0449">Lipoprotein</keyword>